<evidence type="ECO:0000256" key="2">
    <source>
        <dbReference type="ARBA" id="ARBA00001946"/>
    </source>
</evidence>
<dbReference type="GO" id="GO:0005654">
    <property type="term" value="C:nucleoplasm"/>
    <property type="evidence" value="ECO:0007669"/>
    <property type="project" value="UniProtKB-SubCell"/>
</dbReference>
<evidence type="ECO:0000256" key="3">
    <source>
        <dbReference type="ARBA" id="ARBA00004496"/>
    </source>
</evidence>
<dbReference type="Pfam" id="PF17216">
    <property type="entry name" value="Rrp44_CSD1"/>
    <property type="match status" value="1"/>
</dbReference>
<dbReference type="InterPro" id="IPR050180">
    <property type="entry name" value="RNR_Ribonuclease"/>
</dbReference>
<dbReference type="GO" id="GO:0000176">
    <property type="term" value="C:nuclear exosome (RNase complex)"/>
    <property type="evidence" value="ECO:0007669"/>
    <property type="project" value="TreeGrafter"/>
</dbReference>
<gene>
    <name evidence="28" type="ORF">NXF25_010032</name>
</gene>
<dbReference type="Gene3D" id="3.40.50.1010">
    <property type="entry name" value="5'-nuclease"/>
    <property type="match status" value="1"/>
</dbReference>
<feature type="domain" description="PIN" evidence="26">
    <location>
        <begin position="194"/>
        <end position="312"/>
    </location>
</feature>
<dbReference type="FunFam" id="2.40.50.690:FF:000002">
    <property type="entry name" value="exosome complex exonuclease RRP44 isoform X1"/>
    <property type="match status" value="1"/>
</dbReference>
<evidence type="ECO:0000256" key="25">
    <source>
        <dbReference type="SAM" id="MobiDB-lite"/>
    </source>
</evidence>
<dbReference type="PANTHER" id="PTHR23355:SF35">
    <property type="entry name" value="EXOSOME COMPLEX EXONUCLEASE RRP44"/>
    <property type="match status" value="1"/>
</dbReference>
<keyword evidence="13" id="KW-0271">Exosome</keyword>
<dbReference type="Pfam" id="PF00773">
    <property type="entry name" value="RNB"/>
    <property type="match status" value="1"/>
</dbReference>
<name>A0AAW1BIL0_CROAD</name>
<evidence type="ECO:0000256" key="6">
    <source>
        <dbReference type="ARBA" id="ARBA00005785"/>
    </source>
</evidence>
<dbReference type="InterPro" id="IPR002716">
    <property type="entry name" value="PIN_dom"/>
</dbReference>
<dbReference type="SUPFAM" id="SSF88723">
    <property type="entry name" value="PIN domain-like"/>
    <property type="match status" value="1"/>
</dbReference>
<dbReference type="EMBL" id="JAOTOJ010000004">
    <property type="protein sequence ID" value="KAK9401676.1"/>
    <property type="molecule type" value="Genomic_DNA"/>
</dbReference>
<dbReference type="InterPro" id="IPR041505">
    <property type="entry name" value="Dis3_CSD2"/>
</dbReference>
<accession>A0AAW1BIL0</accession>
<keyword evidence="14 28" id="KW-0269">Exonuclease</keyword>
<dbReference type="FunFam" id="3.40.50.1010:FF:000010">
    <property type="entry name" value="Exosome complex exonuclease DIS3"/>
    <property type="match status" value="1"/>
</dbReference>
<organism evidence="28 29">
    <name type="scientific">Crotalus adamanteus</name>
    <name type="common">Eastern diamondback rattlesnake</name>
    <dbReference type="NCBI Taxonomy" id="8729"/>
    <lineage>
        <taxon>Eukaryota</taxon>
        <taxon>Metazoa</taxon>
        <taxon>Chordata</taxon>
        <taxon>Craniata</taxon>
        <taxon>Vertebrata</taxon>
        <taxon>Euteleostomi</taxon>
        <taxon>Lepidosauria</taxon>
        <taxon>Squamata</taxon>
        <taxon>Bifurcata</taxon>
        <taxon>Unidentata</taxon>
        <taxon>Episquamata</taxon>
        <taxon>Toxicofera</taxon>
        <taxon>Serpentes</taxon>
        <taxon>Colubroidea</taxon>
        <taxon>Viperidae</taxon>
        <taxon>Crotalinae</taxon>
        <taxon>Crotalus</taxon>
    </lineage>
</organism>
<keyword evidence="9" id="KW-0597">Phosphoprotein</keyword>
<evidence type="ECO:0000256" key="20">
    <source>
        <dbReference type="ARBA" id="ARBA00065106"/>
    </source>
</evidence>
<evidence type="ECO:0000256" key="22">
    <source>
        <dbReference type="ARBA" id="ARBA00077221"/>
    </source>
</evidence>
<evidence type="ECO:0000256" key="24">
    <source>
        <dbReference type="RuleBase" id="RU003901"/>
    </source>
</evidence>
<evidence type="ECO:0000256" key="15">
    <source>
        <dbReference type="ARBA" id="ARBA00022842"/>
    </source>
</evidence>
<sequence>MGLAADWGERFPSCPAGLTCSISQLGRSTVTLLTVPVLERRLTELPSTRPGGGRQKPSARPETTGRIAQAQEPAPPRPPLQPWQRNATFARGRRDGRPERRKQKRKRRSSFPLGFGPNGGIRGGGGGGGAMLTSRSFLKRTRGGAVLKVVREHYLRDDVACGVPACPLCEGEVPQRGLQAAPSCPASPLVPRPHYLLLDTNVVLHQIDVLEDAAIGNVIIPQTVLQEVRKRSAAVYGRIKDAIATPEKHFYAFTNEHHKETYIEQERGENANDRNDRAIRITAKWYQEHFRKSQGEESILVILLTNDRRNKEKAVEEGIVTFTCEEYVKSLIGHPELMDRLACLNDEENEIESSKIIFPEHLPLSKLQQGIKSGLYLQGTFRANRDNYLEATVWIHGNDEEREVIVQGLKHLNRAVHEDIVAVELLSKDAWAAPSSVVLLDDETKNEEEDIEKEEEGQNDPKTSVNAAMLRPTGRVVGIIKRNWRPYCGMLSKSRIKEARRHLFTPADRRIPRIRIETRQASILEGQRIIVAIDGWPKTSRYPNGHFVKNLGAAGDKETETEVLLLEHDVPHQPFSQEVLSFLPQMPWSITDEDMKQREDLRHLCVCSVDPPGCTDIDDALHCRELKNGNLEVGVHIADVSHFIRPGNALDQESAKRGTTVYLCEKRIDMVPDLLSSNLCSLRSNVDRLAFSCIWEMNQNAEILATRFTKSVINSKASLTYAEAQMKIDSATLKDDITMSLHGLNSLAKILKKRRREKGALTLSSPEVRFHIDSETHDPIDLQTKELKETNSMVEEFMLLANISVAQKIYEEFSEHALLRKHPAPPPSNYDVLVKAAKSKGLEIKTDSAKSLADSLDRAESSSFPYLNTLIRILATRCMMQAVYFCSGMDSDFHHYGLASPIYTHFTSPIRRYADIIVHRLLAVAIGVDSTYPELTDKHKLADLCKNLNYRHKMAQYAQRASIAFHTQLFFKNKGEVSEEAYILFVRKNAIVVLIPKYGLEGTVFFEEKAKAKEGLVFNMEIPSLTVEGTTFCTFDKIKVSIVLDSSNVQHQKIRMTLVEPKILGYSRIAAQSSGNKEPEMKKKKLGK</sequence>
<keyword evidence="19" id="KW-0539">Nucleus</keyword>
<evidence type="ECO:0000313" key="28">
    <source>
        <dbReference type="EMBL" id="KAK9401676.1"/>
    </source>
</evidence>
<dbReference type="GO" id="GO:0004519">
    <property type="term" value="F:endonuclease activity"/>
    <property type="evidence" value="ECO:0007669"/>
    <property type="project" value="UniProtKB-KW"/>
</dbReference>
<dbReference type="GO" id="GO:0005730">
    <property type="term" value="C:nucleolus"/>
    <property type="evidence" value="ECO:0007669"/>
    <property type="project" value="UniProtKB-SubCell"/>
</dbReference>
<evidence type="ECO:0000256" key="21">
    <source>
        <dbReference type="ARBA" id="ARBA00074777"/>
    </source>
</evidence>
<dbReference type="PROSITE" id="PS01175">
    <property type="entry name" value="RIBONUCLEASE_II"/>
    <property type="match status" value="1"/>
</dbReference>
<feature type="compositionally biased region" description="Gly residues" evidence="25">
    <location>
        <begin position="116"/>
        <end position="128"/>
    </location>
</feature>
<comment type="subunit">
    <text evidence="20">Component of the RNA exosome complex; within the complex interacts with EXOSC4, EXOSC7 and EXOSC9 of the exosome core complex (Exo-9). The catalytically inactive RNA exosome core complex (Exo-9) associates with the catalytic subunit EXOSC10/RRP6. Exo-9 may associate with DIS3 to form the nucleolar exosome complex, or DIS3L to form the cytoplasmic exosome complex. Exo-9 is formed by a hexameric base ring consisting of the heterodimers EXOSC4-EXOSC9, EXOSC5-EXOSC8 and EXOSC6-EXOSC7, and a cap ring consisting of EXOSC1, EXOSC2 and EXOSC3; DIS3 associates with the base ring of Exo-9. The RNA exosome complex associates with cofactors C1D/RRP47, MPHOSPH6/MPP6 and MTREX/MTR4. Interacts with DHX34; the interaction is RNA-independent.</text>
</comment>
<dbReference type="GO" id="GO:0000175">
    <property type="term" value="F:3'-5'-RNA exonuclease activity"/>
    <property type="evidence" value="ECO:0007669"/>
    <property type="project" value="UniProtKB-ARBA"/>
</dbReference>
<keyword evidence="11" id="KW-0255">Endonuclease</keyword>
<reference evidence="28 29" key="1">
    <citation type="journal article" date="2024" name="Proc. Natl. Acad. Sci. U.S.A.">
        <title>The genetic regulatory architecture and epigenomic basis for age-related changes in rattlesnake venom.</title>
        <authorList>
            <person name="Hogan M.P."/>
            <person name="Holding M.L."/>
            <person name="Nystrom G.S."/>
            <person name="Colston T.J."/>
            <person name="Bartlett D.A."/>
            <person name="Mason A.J."/>
            <person name="Ellsworth S.A."/>
            <person name="Rautsaw R.M."/>
            <person name="Lawrence K.C."/>
            <person name="Strickland J.L."/>
            <person name="He B."/>
            <person name="Fraser P."/>
            <person name="Margres M.J."/>
            <person name="Gilbert D.M."/>
            <person name="Gibbs H.L."/>
            <person name="Parkinson C.L."/>
            <person name="Rokyta D.R."/>
        </authorList>
    </citation>
    <scope>NUCLEOTIDE SEQUENCE [LARGE SCALE GENOMIC DNA]</scope>
    <source>
        <strain evidence="28">DRR0105</strain>
    </source>
</reference>
<evidence type="ECO:0000256" key="17">
    <source>
        <dbReference type="ARBA" id="ARBA00022990"/>
    </source>
</evidence>
<dbReference type="GO" id="GO:0071031">
    <property type="term" value="P:nuclear mRNA surveillance of mRNA 3'-end processing"/>
    <property type="evidence" value="ECO:0007669"/>
    <property type="project" value="TreeGrafter"/>
</dbReference>
<protein>
    <recommendedName>
        <fullName evidence="21">Exosome complex exonuclease RRP44</fullName>
    </recommendedName>
    <alternativeName>
        <fullName evidence="22">Protein DIS3 homolog</fullName>
    </alternativeName>
    <alternativeName>
        <fullName evidence="23">Ribosomal RNA-processing protein 44</fullName>
    </alternativeName>
</protein>
<evidence type="ECO:0000256" key="23">
    <source>
        <dbReference type="ARBA" id="ARBA00077930"/>
    </source>
</evidence>
<evidence type="ECO:0000256" key="7">
    <source>
        <dbReference type="ARBA" id="ARBA00022490"/>
    </source>
</evidence>
<proteinExistence type="inferred from homology"/>
<dbReference type="GO" id="GO:0071034">
    <property type="term" value="P:CUT catabolic process"/>
    <property type="evidence" value="ECO:0007669"/>
    <property type="project" value="UniProtKB-ARBA"/>
</dbReference>
<evidence type="ECO:0000256" key="14">
    <source>
        <dbReference type="ARBA" id="ARBA00022839"/>
    </source>
</evidence>
<dbReference type="SMART" id="SM00670">
    <property type="entry name" value="PINc"/>
    <property type="match status" value="1"/>
</dbReference>
<dbReference type="AlphaFoldDB" id="A0AAW1BIL0"/>
<dbReference type="SMART" id="SM00955">
    <property type="entry name" value="RNB"/>
    <property type="match status" value="1"/>
</dbReference>
<keyword evidence="17" id="KW-0007">Acetylation</keyword>
<evidence type="ECO:0000256" key="4">
    <source>
        <dbReference type="ARBA" id="ARBA00004604"/>
    </source>
</evidence>
<feature type="region of interest" description="Disordered" evidence="25">
    <location>
        <begin position="442"/>
        <end position="465"/>
    </location>
</feature>
<dbReference type="CDD" id="cd09862">
    <property type="entry name" value="PIN_Rrp44-like"/>
    <property type="match status" value="1"/>
</dbReference>
<dbReference type="GO" id="GO:0000177">
    <property type="term" value="C:cytoplasmic exosome (RNase complex)"/>
    <property type="evidence" value="ECO:0007669"/>
    <property type="project" value="TreeGrafter"/>
</dbReference>
<dbReference type="FunFam" id="2.40.50.140:FF:000125">
    <property type="entry name" value="exosome complex exonuclease RRP44 isoform X1"/>
    <property type="match status" value="1"/>
</dbReference>
<comment type="similarity">
    <text evidence="6 24">Belongs to the RNR ribonuclease family.</text>
</comment>
<keyword evidence="8" id="KW-0698">rRNA processing</keyword>
<evidence type="ECO:0000259" key="26">
    <source>
        <dbReference type="SMART" id="SM00670"/>
    </source>
</evidence>
<dbReference type="InterPro" id="IPR033771">
    <property type="entry name" value="Rrp44_CSD1"/>
</dbReference>
<evidence type="ECO:0000256" key="1">
    <source>
        <dbReference type="ARBA" id="ARBA00001936"/>
    </source>
</evidence>
<dbReference type="InterPro" id="IPR022966">
    <property type="entry name" value="RNase_II/R_CS"/>
</dbReference>
<keyword evidence="15" id="KW-0460">Magnesium</keyword>
<dbReference type="InterPro" id="IPR001900">
    <property type="entry name" value="RNase_II/R"/>
</dbReference>
<comment type="cofactor">
    <cofactor evidence="2">
        <name>Mg(2+)</name>
        <dbReference type="ChEBI" id="CHEBI:18420"/>
    </cofactor>
</comment>
<dbReference type="PANTHER" id="PTHR23355">
    <property type="entry name" value="RIBONUCLEASE"/>
    <property type="match status" value="1"/>
</dbReference>
<evidence type="ECO:0000259" key="27">
    <source>
        <dbReference type="SMART" id="SM00955"/>
    </source>
</evidence>
<evidence type="ECO:0000256" key="11">
    <source>
        <dbReference type="ARBA" id="ARBA00022759"/>
    </source>
</evidence>
<comment type="subcellular location">
    <subcellularLocation>
        <location evidence="3">Cytoplasm</location>
    </subcellularLocation>
    <subcellularLocation>
        <location evidence="4">Nucleus</location>
        <location evidence="4">Nucleolus</location>
    </subcellularLocation>
    <subcellularLocation>
        <location evidence="5">Nucleus</location>
        <location evidence="5">Nucleoplasm</location>
    </subcellularLocation>
</comment>
<comment type="caution">
    <text evidence="28">The sequence shown here is derived from an EMBL/GenBank/DDBJ whole genome shotgun (WGS) entry which is preliminary data.</text>
</comment>
<dbReference type="InterPro" id="IPR029060">
    <property type="entry name" value="PIN-like_dom_sf"/>
</dbReference>
<dbReference type="Pfam" id="PF13638">
    <property type="entry name" value="PIN_4"/>
    <property type="match status" value="1"/>
</dbReference>
<evidence type="ECO:0000256" key="19">
    <source>
        <dbReference type="ARBA" id="ARBA00023242"/>
    </source>
</evidence>
<evidence type="ECO:0000256" key="16">
    <source>
        <dbReference type="ARBA" id="ARBA00022884"/>
    </source>
</evidence>
<dbReference type="Gene3D" id="2.40.50.140">
    <property type="entry name" value="Nucleic acid-binding proteins"/>
    <property type="match status" value="1"/>
</dbReference>
<feature type="domain" description="RNB" evidence="27">
    <location>
        <begin position="598"/>
        <end position="928"/>
    </location>
</feature>
<feature type="compositionally biased region" description="Basic residues" evidence="25">
    <location>
        <begin position="99"/>
        <end position="109"/>
    </location>
</feature>
<evidence type="ECO:0000256" key="12">
    <source>
        <dbReference type="ARBA" id="ARBA00022801"/>
    </source>
</evidence>
<feature type="region of interest" description="Disordered" evidence="25">
    <location>
        <begin position="43"/>
        <end position="128"/>
    </location>
</feature>
<dbReference type="Gene3D" id="2.40.50.690">
    <property type="match status" value="1"/>
</dbReference>
<evidence type="ECO:0000256" key="5">
    <source>
        <dbReference type="ARBA" id="ARBA00004642"/>
    </source>
</evidence>
<dbReference type="GO" id="GO:0016075">
    <property type="term" value="P:rRNA catabolic process"/>
    <property type="evidence" value="ECO:0007669"/>
    <property type="project" value="TreeGrafter"/>
</dbReference>
<feature type="compositionally biased region" description="Acidic residues" evidence="25">
    <location>
        <begin position="442"/>
        <end position="458"/>
    </location>
</feature>
<keyword evidence="16" id="KW-0694">RNA-binding</keyword>
<keyword evidence="7" id="KW-0963">Cytoplasm</keyword>
<evidence type="ECO:0000256" key="18">
    <source>
        <dbReference type="ARBA" id="ARBA00023211"/>
    </source>
</evidence>
<evidence type="ECO:0000256" key="8">
    <source>
        <dbReference type="ARBA" id="ARBA00022552"/>
    </source>
</evidence>
<keyword evidence="18" id="KW-0464">Manganese</keyword>
<dbReference type="InterPro" id="IPR033770">
    <property type="entry name" value="RRP44_S1"/>
</dbReference>
<keyword evidence="12" id="KW-0378">Hydrolase</keyword>
<dbReference type="FunFam" id="2.40.50.700:FF:000001">
    <property type="entry name" value="Exosome complex exonuclease exoribonuclease (Rrp44)"/>
    <property type="match status" value="1"/>
</dbReference>
<dbReference type="GO" id="GO:0003723">
    <property type="term" value="F:RNA binding"/>
    <property type="evidence" value="ECO:0007669"/>
    <property type="project" value="UniProtKB-KW"/>
</dbReference>
<evidence type="ECO:0000256" key="9">
    <source>
        <dbReference type="ARBA" id="ARBA00022553"/>
    </source>
</evidence>
<dbReference type="Gene3D" id="2.40.50.700">
    <property type="match status" value="1"/>
</dbReference>
<dbReference type="Pfam" id="PF17849">
    <property type="entry name" value="OB_Dis3"/>
    <property type="match status" value="1"/>
</dbReference>
<dbReference type="Pfam" id="PF17215">
    <property type="entry name" value="Rrp44_S1"/>
    <property type="match status" value="1"/>
</dbReference>
<dbReference type="GO" id="GO:0006364">
    <property type="term" value="P:rRNA processing"/>
    <property type="evidence" value="ECO:0007669"/>
    <property type="project" value="UniProtKB-KW"/>
</dbReference>
<keyword evidence="10" id="KW-0540">Nuclease</keyword>
<evidence type="ECO:0000256" key="13">
    <source>
        <dbReference type="ARBA" id="ARBA00022835"/>
    </source>
</evidence>
<comment type="cofactor">
    <cofactor evidence="1">
        <name>Mn(2+)</name>
        <dbReference type="ChEBI" id="CHEBI:29035"/>
    </cofactor>
</comment>
<dbReference type="InterPro" id="IPR012340">
    <property type="entry name" value="NA-bd_OB-fold"/>
</dbReference>
<keyword evidence="29" id="KW-1185">Reference proteome</keyword>
<dbReference type="SUPFAM" id="SSF50249">
    <property type="entry name" value="Nucleic acid-binding proteins"/>
    <property type="match status" value="3"/>
</dbReference>
<evidence type="ECO:0000313" key="29">
    <source>
        <dbReference type="Proteomes" id="UP001474421"/>
    </source>
</evidence>
<dbReference type="Proteomes" id="UP001474421">
    <property type="component" value="Unassembled WGS sequence"/>
</dbReference>
<evidence type="ECO:0000256" key="10">
    <source>
        <dbReference type="ARBA" id="ARBA00022722"/>
    </source>
</evidence>